<evidence type="ECO:0000313" key="2">
    <source>
        <dbReference type="Proteomes" id="UP000001514"/>
    </source>
</evidence>
<dbReference type="Proteomes" id="UP000001514">
    <property type="component" value="Unassembled WGS sequence"/>
</dbReference>
<dbReference type="InParanoid" id="D8RM86"/>
<organism evidence="2">
    <name type="scientific">Selaginella moellendorffii</name>
    <name type="common">Spikemoss</name>
    <dbReference type="NCBI Taxonomy" id="88036"/>
    <lineage>
        <taxon>Eukaryota</taxon>
        <taxon>Viridiplantae</taxon>
        <taxon>Streptophyta</taxon>
        <taxon>Embryophyta</taxon>
        <taxon>Tracheophyta</taxon>
        <taxon>Lycopodiopsida</taxon>
        <taxon>Selaginellales</taxon>
        <taxon>Selaginellaceae</taxon>
        <taxon>Selaginella</taxon>
    </lineage>
</organism>
<accession>D8RM86</accession>
<protein>
    <submittedName>
        <fullName evidence="1">Uncharacterized protein</fullName>
    </submittedName>
</protein>
<dbReference type="AlphaFoldDB" id="D8RM86"/>
<dbReference type="HOGENOM" id="CLU_1698507_0_0_1"/>
<evidence type="ECO:0000313" key="1">
    <source>
        <dbReference type="EMBL" id="EFJ27062.1"/>
    </source>
</evidence>
<proteinExistence type="predicted"/>
<keyword evidence="2" id="KW-1185">Reference proteome</keyword>
<dbReference type="EMBL" id="GL377583">
    <property type="protein sequence ID" value="EFJ27062.1"/>
    <property type="molecule type" value="Genomic_DNA"/>
</dbReference>
<dbReference type="Gramene" id="EFJ27062">
    <property type="protein sequence ID" value="EFJ27062"/>
    <property type="gene ID" value="SELMODRAFT_412666"/>
</dbReference>
<dbReference type="KEGG" id="smo:SELMODRAFT_412666"/>
<sequence>MAGLVASLLARRDKCPAFVSKHNPSSAAAVEELGRSFSEVLTAQDLWNVAAPVPRRSSCSLGFQFFRVQDCWCGRCWGWRCESSGCQDFKTLVGDCARWTRENPSVVLDNEDLVPLDKELQASSAADVVAGNAKVPEELGKTEDQQYYGRSVAYK</sequence>
<reference evidence="1 2" key="1">
    <citation type="journal article" date="2011" name="Science">
        <title>The Selaginella genome identifies genetic changes associated with the evolution of vascular plants.</title>
        <authorList>
            <person name="Banks J.A."/>
            <person name="Nishiyama T."/>
            <person name="Hasebe M."/>
            <person name="Bowman J.L."/>
            <person name="Gribskov M."/>
            <person name="dePamphilis C."/>
            <person name="Albert V.A."/>
            <person name="Aono N."/>
            <person name="Aoyama T."/>
            <person name="Ambrose B.A."/>
            <person name="Ashton N.W."/>
            <person name="Axtell M.J."/>
            <person name="Barker E."/>
            <person name="Barker M.S."/>
            <person name="Bennetzen J.L."/>
            <person name="Bonawitz N.D."/>
            <person name="Chapple C."/>
            <person name="Cheng C."/>
            <person name="Correa L.G."/>
            <person name="Dacre M."/>
            <person name="DeBarry J."/>
            <person name="Dreyer I."/>
            <person name="Elias M."/>
            <person name="Engstrom E.M."/>
            <person name="Estelle M."/>
            <person name="Feng L."/>
            <person name="Finet C."/>
            <person name="Floyd S.K."/>
            <person name="Frommer W.B."/>
            <person name="Fujita T."/>
            <person name="Gramzow L."/>
            <person name="Gutensohn M."/>
            <person name="Harholt J."/>
            <person name="Hattori M."/>
            <person name="Heyl A."/>
            <person name="Hirai T."/>
            <person name="Hiwatashi Y."/>
            <person name="Ishikawa M."/>
            <person name="Iwata M."/>
            <person name="Karol K.G."/>
            <person name="Koehler B."/>
            <person name="Kolukisaoglu U."/>
            <person name="Kubo M."/>
            <person name="Kurata T."/>
            <person name="Lalonde S."/>
            <person name="Li K."/>
            <person name="Li Y."/>
            <person name="Litt A."/>
            <person name="Lyons E."/>
            <person name="Manning G."/>
            <person name="Maruyama T."/>
            <person name="Michael T.P."/>
            <person name="Mikami K."/>
            <person name="Miyazaki S."/>
            <person name="Morinaga S."/>
            <person name="Murata T."/>
            <person name="Mueller-Roeber B."/>
            <person name="Nelson D.R."/>
            <person name="Obara M."/>
            <person name="Oguri Y."/>
            <person name="Olmstead R.G."/>
            <person name="Onodera N."/>
            <person name="Petersen B.L."/>
            <person name="Pils B."/>
            <person name="Prigge M."/>
            <person name="Rensing S.A."/>
            <person name="Riano-Pachon D.M."/>
            <person name="Roberts A.W."/>
            <person name="Sato Y."/>
            <person name="Scheller H.V."/>
            <person name="Schulz B."/>
            <person name="Schulz C."/>
            <person name="Shakirov E.V."/>
            <person name="Shibagaki N."/>
            <person name="Shinohara N."/>
            <person name="Shippen D.E."/>
            <person name="Soerensen I."/>
            <person name="Sotooka R."/>
            <person name="Sugimoto N."/>
            <person name="Sugita M."/>
            <person name="Sumikawa N."/>
            <person name="Tanurdzic M."/>
            <person name="Theissen G."/>
            <person name="Ulvskov P."/>
            <person name="Wakazuki S."/>
            <person name="Weng J.K."/>
            <person name="Willats W.W."/>
            <person name="Wipf D."/>
            <person name="Wolf P.G."/>
            <person name="Yang L."/>
            <person name="Zimmer A.D."/>
            <person name="Zhu Q."/>
            <person name="Mitros T."/>
            <person name="Hellsten U."/>
            <person name="Loque D."/>
            <person name="Otillar R."/>
            <person name="Salamov A."/>
            <person name="Schmutz J."/>
            <person name="Shapiro H."/>
            <person name="Lindquist E."/>
            <person name="Lucas S."/>
            <person name="Rokhsar D."/>
            <person name="Grigoriev I.V."/>
        </authorList>
    </citation>
    <scope>NUCLEOTIDE SEQUENCE [LARGE SCALE GENOMIC DNA]</scope>
</reference>
<gene>
    <name evidence="1" type="ORF">SELMODRAFT_412666</name>
</gene>
<name>D8RM86_SELML</name>